<dbReference type="InterPro" id="IPR058502">
    <property type="entry name" value="PLL-like_beta-prop"/>
</dbReference>
<name>A0A1G5QHZ1_PHOLU</name>
<accession>A0A1G5QHZ1</accession>
<keyword evidence="3" id="KW-1185">Reference proteome</keyword>
<sequence>NTITSNPAVYANADGRLEVFARGADNIHNALWHIWQTAPNSGWSDWQYLGNVLTSDPAVYANADGRLEVFARGSDKALWHIWQKVASGSWSSSWSGWTSLGAP</sequence>
<protein>
    <recommendedName>
        <fullName evidence="1">PLL-like beta propeller domain-containing protein</fullName>
    </recommendedName>
</protein>
<dbReference type="Pfam" id="PF26607">
    <property type="entry name" value="DUF8189"/>
    <property type="match status" value="1"/>
</dbReference>
<evidence type="ECO:0000313" key="3">
    <source>
        <dbReference type="Proteomes" id="UP000183223"/>
    </source>
</evidence>
<dbReference type="EMBL" id="FMWJ01000006">
    <property type="protein sequence ID" value="SCZ61347.1"/>
    <property type="molecule type" value="Genomic_DNA"/>
</dbReference>
<feature type="domain" description="PLL-like beta propeller" evidence="1">
    <location>
        <begin position="2"/>
        <end position="101"/>
    </location>
</feature>
<dbReference type="Proteomes" id="UP000183223">
    <property type="component" value="Unassembled WGS sequence"/>
</dbReference>
<gene>
    <name evidence="2" type="ORF">SAMN02982990_01699</name>
</gene>
<evidence type="ECO:0000259" key="1">
    <source>
        <dbReference type="Pfam" id="PF26607"/>
    </source>
</evidence>
<reference evidence="3" key="1">
    <citation type="submission" date="2016-10" db="EMBL/GenBank/DDBJ databases">
        <authorList>
            <person name="Varghese N."/>
            <person name="Submissions S."/>
        </authorList>
    </citation>
    <scope>NUCLEOTIDE SEQUENCE [LARGE SCALE GENOMIC DNA]</scope>
    <source>
        <strain evidence="3">ATCC 29999</strain>
    </source>
</reference>
<dbReference type="SUPFAM" id="SSF89372">
    <property type="entry name" value="Fucose-specific lectin"/>
    <property type="match status" value="1"/>
</dbReference>
<proteinExistence type="predicted"/>
<dbReference type="Gene3D" id="2.120.10.70">
    <property type="entry name" value="Fucose-specific lectin"/>
    <property type="match status" value="1"/>
</dbReference>
<feature type="non-terminal residue" evidence="2">
    <location>
        <position position="1"/>
    </location>
</feature>
<organism evidence="2 3">
    <name type="scientific">Photorhabdus luminescens</name>
    <name type="common">Xenorhabdus luminescens</name>
    <dbReference type="NCBI Taxonomy" id="29488"/>
    <lineage>
        <taxon>Bacteria</taxon>
        <taxon>Pseudomonadati</taxon>
        <taxon>Pseudomonadota</taxon>
        <taxon>Gammaproteobacteria</taxon>
        <taxon>Enterobacterales</taxon>
        <taxon>Morganellaceae</taxon>
        <taxon>Photorhabdus</taxon>
    </lineage>
</organism>
<evidence type="ECO:0000313" key="2">
    <source>
        <dbReference type="EMBL" id="SCZ61347.1"/>
    </source>
</evidence>
<dbReference type="AlphaFoldDB" id="A0A1G5QHZ1"/>